<keyword evidence="12" id="KW-1185">Reference proteome</keyword>
<accession>A0A1T4KQC1</accession>
<evidence type="ECO:0000313" key="11">
    <source>
        <dbReference type="EMBL" id="SJZ44602.1"/>
    </source>
</evidence>
<comment type="similarity">
    <text evidence="2 9">Belongs to the SLC41A transporter family.</text>
</comment>
<evidence type="ECO:0000256" key="8">
    <source>
        <dbReference type="PROSITE-ProRule" id="PRU00703"/>
    </source>
</evidence>
<comment type="subunit">
    <text evidence="9">Homodimer.</text>
</comment>
<dbReference type="Pfam" id="PF01769">
    <property type="entry name" value="MgtE"/>
    <property type="match status" value="1"/>
</dbReference>
<feature type="transmembrane region" description="Helical" evidence="9">
    <location>
        <begin position="426"/>
        <end position="447"/>
    </location>
</feature>
<dbReference type="CDD" id="cd04606">
    <property type="entry name" value="CBS_pair_Mg_transporter"/>
    <property type="match status" value="1"/>
</dbReference>
<dbReference type="SUPFAM" id="SSF54631">
    <property type="entry name" value="CBS-domain pair"/>
    <property type="match status" value="1"/>
</dbReference>
<dbReference type="GO" id="GO:0005886">
    <property type="term" value="C:plasma membrane"/>
    <property type="evidence" value="ECO:0007669"/>
    <property type="project" value="UniProtKB-SubCell"/>
</dbReference>
<feature type="domain" description="CBS" evidence="10">
    <location>
        <begin position="136"/>
        <end position="199"/>
    </location>
</feature>
<evidence type="ECO:0000313" key="12">
    <source>
        <dbReference type="Proteomes" id="UP000189857"/>
    </source>
</evidence>
<feature type="transmembrane region" description="Helical" evidence="9">
    <location>
        <begin position="384"/>
        <end position="405"/>
    </location>
</feature>
<dbReference type="GO" id="GO:0046872">
    <property type="term" value="F:metal ion binding"/>
    <property type="evidence" value="ECO:0007669"/>
    <property type="project" value="UniProtKB-KW"/>
</dbReference>
<dbReference type="InterPro" id="IPR000644">
    <property type="entry name" value="CBS_dom"/>
</dbReference>
<protein>
    <recommendedName>
        <fullName evidence="9">Magnesium transporter MgtE</fullName>
    </recommendedName>
</protein>
<dbReference type="InterPro" id="IPR006668">
    <property type="entry name" value="Mg_transptr_MgtE_intracell_dom"/>
</dbReference>
<evidence type="ECO:0000256" key="1">
    <source>
        <dbReference type="ARBA" id="ARBA00004141"/>
    </source>
</evidence>
<keyword evidence="9" id="KW-0479">Metal-binding</keyword>
<reference evidence="11 12" key="1">
    <citation type="submission" date="2017-02" db="EMBL/GenBank/DDBJ databases">
        <authorList>
            <person name="Peterson S.W."/>
        </authorList>
    </citation>
    <scope>NUCLEOTIDE SEQUENCE [LARGE SCALE GENOMIC DNA]</scope>
    <source>
        <strain evidence="11 12">ATCC 17233</strain>
    </source>
</reference>
<feature type="transmembrane region" description="Helical" evidence="9">
    <location>
        <begin position="310"/>
        <end position="337"/>
    </location>
</feature>
<dbReference type="InterPro" id="IPR006669">
    <property type="entry name" value="MgtE_transporter"/>
</dbReference>
<keyword evidence="8" id="KW-0129">CBS domain</keyword>
<dbReference type="PANTHER" id="PTHR43773">
    <property type="entry name" value="MAGNESIUM TRANSPORTER MGTE"/>
    <property type="match status" value="1"/>
</dbReference>
<dbReference type="InterPro" id="IPR006667">
    <property type="entry name" value="SLC41_membr_dom"/>
</dbReference>
<evidence type="ECO:0000256" key="7">
    <source>
        <dbReference type="ARBA" id="ARBA00023136"/>
    </source>
</evidence>
<keyword evidence="6 9" id="KW-1133">Transmembrane helix</keyword>
<organism evidence="11 12">
    <name type="scientific">Eubacterium ruminantium</name>
    <dbReference type="NCBI Taxonomy" id="42322"/>
    <lineage>
        <taxon>Bacteria</taxon>
        <taxon>Bacillati</taxon>
        <taxon>Bacillota</taxon>
        <taxon>Clostridia</taxon>
        <taxon>Eubacteriales</taxon>
        <taxon>Eubacteriaceae</taxon>
        <taxon>Eubacterium</taxon>
    </lineage>
</organism>
<dbReference type="InterPro" id="IPR036739">
    <property type="entry name" value="SLC41_membr_dom_sf"/>
</dbReference>
<dbReference type="AlphaFoldDB" id="A0A1T4KQC1"/>
<dbReference type="Pfam" id="PF00571">
    <property type="entry name" value="CBS"/>
    <property type="match status" value="2"/>
</dbReference>
<dbReference type="SMART" id="SM00924">
    <property type="entry name" value="MgtE_N"/>
    <property type="match status" value="1"/>
</dbReference>
<sequence length="449" mass="50605">MNEKLIKDQIEQLIDDKKLHELRQMLSEQNEADIAACLSDLNIEKLSIAFRILPKELAADAFSYFDSDIQEELIKAFSDKELRYIIDNLFMDDTVDMIEEMPASVVKRILKNTDPVTRKEINEILKYPEDSAGSIMTTEYVRLEEDMTVQQAFTRIRNVGVDKETIYTCYVTNPKKELLGIVTVKDLLLSNYEEKIKDIMITNIIFVNTTEDQENVARSFDKYNFLAIPVVDNEKRLVGIITIDDVIDVITEEATEDIEMMAAITPTDKPYIKTTPFETYKKRIPWLLLLMISATFTGAIINRYEAALGAYVILTAYIPMIMDTGGNAGSQASVSIIRGLSLDEIKYKDIFKIQSKELLVALMCGSTLAVANFVKLLLFDKVSLTIALVVCLTLVLTVIIAKFVGCSLPILAKRIGFDPAVMASPFITTIVDAISLFIYFQIASFALHL</sequence>
<dbReference type="InterPro" id="IPR046342">
    <property type="entry name" value="CBS_dom_sf"/>
</dbReference>
<gene>
    <name evidence="11" type="ORF">SAMN02745110_00513</name>
</gene>
<dbReference type="RefSeq" id="WP_078786177.1">
    <property type="nucleotide sequence ID" value="NZ_FMTO01000003.1"/>
</dbReference>
<dbReference type="Pfam" id="PF03448">
    <property type="entry name" value="MgtE_N"/>
    <property type="match status" value="1"/>
</dbReference>
<keyword evidence="9" id="KW-1003">Cell membrane</keyword>
<name>A0A1T4KQC1_9FIRM</name>
<keyword evidence="4 9" id="KW-0812">Transmembrane</keyword>
<dbReference type="SUPFAM" id="SSF161093">
    <property type="entry name" value="MgtE membrane domain-like"/>
    <property type="match status" value="1"/>
</dbReference>
<dbReference type="Gene3D" id="1.25.60.10">
    <property type="entry name" value="MgtE N-terminal domain-like"/>
    <property type="match status" value="1"/>
</dbReference>
<feature type="transmembrane region" description="Helical" evidence="9">
    <location>
        <begin position="358"/>
        <end position="378"/>
    </location>
</feature>
<evidence type="ECO:0000256" key="5">
    <source>
        <dbReference type="ARBA" id="ARBA00022842"/>
    </source>
</evidence>
<dbReference type="Gene3D" id="3.10.580.10">
    <property type="entry name" value="CBS-domain"/>
    <property type="match status" value="1"/>
</dbReference>
<feature type="domain" description="CBS" evidence="10">
    <location>
        <begin position="200"/>
        <end position="256"/>
    </location>
</feature>
<evidence type="ECO:0000259" key="10">
    <source>
        <dbReference type="PROSITE" id="PS51371"/>
    </source>
</evidence>
<proteinExistence type="inferred from homology"/>
<dbReference type="Gene3D" id="1.10.357.20">
    <property type="entry name" value="SLC41 divalent cation transporters, integral membrane domain"/>
    <property type="match status" value="1"/>
</dbReference>
<keyword evidence="7 9" id="KW-0472">Membrane</keyword>
<dbReference type="OrthoDB" id="9790355at2"/>
<keyword evidence="3 9" id="KW-0813">Transport</keyword>
<dbReference type="PANTHER" id="PTHR43773:SF1">
    <property type="entry name" value="MAGNESIUM TRANSPORTER MGTE"/>
    <property type="match status" value="1"/>
</dbReference>
<evidence type="ECO:0000256" key="9">
    <source>
        <dbReference type="RuleBase" id="RU362011"/>
    </source>
</evidence>
<dbReference type="PROSITE" id="PS51371">
    <property type="entry name" value="CBS"/>
    <property type="match status" value="2"/>
</dbReference>
<dbReference type="Proteomes" id="UP000189857">
    <property type="component" value="Unassembled WGS sequence"/>
</dbReference>
<dbReference type="InterPro" id="IPR038076">
    <property type="entry name" value="MgtE_N_sf"/>
</dbReference>
<dbReference type="SMART" id="SM00116">
    <property type="entry name" value="CBS"/>
    <property type="match status" value="2"/>
</dbReference>
<evidence type="ECO:0000256" key="6">
    <source>
        <dbReference type="ARBA" id="ARBA00022989"/>
    </source>
</evidence>
<dbReference type="EMBL" id="FUXA01000004">
    <property type="protein sequence ID" value="SJZ44602.1"/>
    <property type="molecule type" value="Genomic_DNA"/>
</dbReference>
<evidence type="ECO:0000256" key="3">
    <source>
        <dbReference type="ARBA" id="ARBA00022448"/>
    </source>
</evidence>
<feature type="transmembrane region" description="Helical" evidence="9">
    <location>
        <begin position="286"/>
        <end position="304"/>
    </location>
</feature>
<keyword evidence="5 9" id="KW-0460">Magnesium</keyword>
<evidence type="ECO:0000256" key="4">
    <source>
        <dbReference type="ARBA" id="ARBA00022692"/>
    </source>
</evidence>
<dbReference type="NCBIfam" id="TIGR00400">
    <property type="entry name" value="mgtE"/>
    <property type="match status" value="1"/>
</dbReference>
<evidence type="ECO:0000256" key="2">
    <source>
        <dbReference type="ARBA" id="ARBA00009749"/>
    </source>
</evidence>
<dbReference type="GO" id="GO:0015095">
    <property type="term" value="F:magnesium ion transmembrane transporter activity"/>
    <property type="evidence" value="ECO:0007669"/>
    <property type="project" value="UniProtKB-UniRule"/>
</dbReference>
<comment type="function">
    <text evidence="9">Acts as a magnesium transporter.</text>
</comment>
<comment type="subcellular location">
    <subcellularLocation>
        <location evidence="9">Cell membrane</location>
        <topology evidence="9">Multi-pass membrane protein</topology>
    </subcellularLocation>
    <subcellularLocation>
        <location evidence="1">Membrane</location>
        <topology evidence="1">Multi-pass membrane protein</topology>
    </subcellularLocation>
</comment>
<dbReference type="SUPFAM" id="SSF158791">
    <property type="entry name" value="MgtE N-terminal domain-like"/>
    <property type="match status" value="1"/>
</dbReference>